<dbReference type="PANTHER" id="PTHR43095">
    <property type="entry name" value="SUGAR KINASE"/>
    <property type="match status" value="1"/>
</dbReference>
<feature type="domain" description="Carbohydrate kinase FGGY N-terminal" evidence="4">
    <location>
        <begin position="6"/>
        <end position="246"/>
    </location>
</feature>
<dbReference type="RefSeq" id="WP_336587008.1">
    <property type="nucleotide sequence ID" value="NZ_JBBAXC010000008.1"/>
</dbReference>
<dbReference type="Pfam" id="PF02782">
    <property type="entry name" value="FGGY_C"/>
    <property type="match status" value="1"/>
</dbReference>
<gene>
    <name evidence="6" type="ORF">WAK64_10925</name>
</gene>
<evidence type="ECO:0000256" key="3">
    <source>
        <dbReference type="ARBA" id="ARBA00022777"/>
    </source>
</evidence>
<evidence type="ECO:0000256" key="2">
    <source>
        <dbReference type="ARBA" id="ARBA00022679"/>
    </source>
</evidence>
<dbReference type="Proteomes" id="UP001312865">
    <property type="component" value="Unassembled WGS sequence"/>
</dbReference>
<dbReference type="InterPro" id="IPR018484">
    <property type="entry name" value="FGGY_N"/>
</dbReference>
<dbReference type="Gene3D" id="3.30.420.40">
    <property type="match status" value="2"/>
</dbReference>
<dbReference type="GO" id="GO:0046316">
    <property type="term" value="F:gluconokinase activity"/>
    <property type="evidence" value="ECO:0007669"/>
    <property type="project" value="UniProtKB-EC"/>
</dbReference>
<sequence length="495" mass="54998">MKKTFVMGLDIGTTSSKALLYDFTGNVYGEYEVAYSLFHPKPGWAEQNPNEIERAAIKAIKKVVEHSQLSPEKLIGIGMSTAMHSLICVNEQHEAISPMLTWADMRCAPQAAKLQDQSNLYKKTGTPIHPMSPFVKLLWMKENEYEPYTHAAKFISIKEFILHKWFGKTAVDYSVASATGLFNIHSLQWEEDALHLAGIKKEQLSLPVAETTIFQGMYSVVAQELGLHIDTPFIIGGSDGPLANIGVGAIAENDIAITIGTSGAIRKLSKEPQITTTSQEVFCYRFSQNLSVIGGPSNNGGNVLKWILETIGHPNQFDLVNELALASPPGSDGLLFLPFLNGERAPYWDSNIRGGFQGLTTSHQKQHILRAGLEGVIFNLYSISQNLKSQSHSLYASGGFARSSVWLQILADIFGEDVFVPESHQSSSWGAAWTALIALGEVDSYYDIKQHIPIKKIYYPNEKNHTFYQELHKIYSELALTLQHHHHRLATLLKD</sequence>
<name>A0ABU8HEU0_9BACI</name>
<dbReference type="InterPro" id="IPR018485">
    <property type="entry name" value="FGGY_C"/>
</dbReference>
<dbReference type="PANTHER" id="PTHR43095:SF2">
    <property type="entry name" value="GLUCONOKINASE"/>
    <property type="match status" value="1"/>
</dbReference>
<dbReference type="PIRSF" id="PIRSF000538">
    <property type="entry name" value="GlpK"/>
    <property type="match status" value="1"/>
</dbReference>
<evidence type="ECO:0000313" key="7">
    <source>
        <dbReference type="Proteomes" id="UP001312865"/>
    </source>
</evidence>
<dbReference type="Pfam" id="PF00370">
    <property type="entry name" value="FGGY_N"/>
    <property type="match status" value="1"/>
</dbReference>
<evidence type="ECO:0000259" key="5">
    <source>
        <dbReference type="Pfam" id="PF02782"/>
    </source>
</evidence>
<proteinExistence type="inferred from homology"/>
<comment type="caution">
    <text evidence="6">The sequence shown here is derived from an EMBL/GenBank/DDBJ whole genome shotgun (WGS) entry which is preliminary data.</text>
</comment>
<reference evidence="6 7" key="1">
    <citation type="journal article" date="2018" name="J. Microbiol.">
        <title>Bacillus spongiae sp. nov., isolated from sponge of Jeju Island.</title>
        <authorList>
            <person name="Lee G.E."/>
            <person name="Im W.T."/>
            <person name="Park J.S."/>
        </authorList>
    </citation>
    <scope>NUCLEOTIDE SEQUENCE [LARGE SCALE GENOMIC DNA]</scope>
    <source>
        <strain evidence="6 7">135PIL107-10</strain>
    </source>
</reference>
<evidence type="ECO:0000313" key="6">
    <source>
        <dbReference type="EMBL" id="MEI5907568.1"/>
    </source>
</evidence>
<accession>A0ABU8HEU0</accession>
<feature type="domain" description="Carbohydrate kinase FGGY C-terminal" evidence="5">
    <location>
        <begin position="256"/>
        <end position="438"/>
    </location>
</feature>
<comment type="similarity">
    <text evidence="1">Belongs to the FGGY kinase family.</text>
</comment>
<dbReference type="InterPro" id="IPR043129">
    <property type="entry name" value="ATPase_NBD"/>
</dbReference>
<organism evidence="6 7">
    <name type="scientific">Bacillus spongiae</name>
    <dbReference type="NCBI Taxonomy" id="2683610"/>
    <lineage>
        <taxon>Bacteria</taxon>
        <taxon>Bacillati</taxon>
        <taxon>Bacillota</taxon>
        <taxon>Bacilli</taxon>
        <taxon>Bacillales</taxon>
        <taxon>Bacillaceae</taxon>
        <taxon>Bacillus</taxon>
    </lineage>
</organism>
<keyword evidence="3" id="KW-0418">Kinase</keyword>
<protein>
    <submittedName>
        <fullName evidence="6">Gluconokinase</fullName>
        <ecNumber evidence="6">2.7.1.12</ecNumber>
    </submittedName>
</protein>
<dbReference type="CDD" id="cd07770">
    <property type="entry name" value="ASKHA_NBD_FGGY_GntK"/>
    <property type="match status" value="1"/>
</dbReference>
<dbReference type="EC" id="2.7.1.12" evidence="6"/>
<evidence type="ECO:0000256" key="1">
    <source>
        <dbReference type="ARBA" id="ARBA00009156"/>
    </source>
</evidence>
<dbReference type="SUPFAM" id="SSF53067">
    <property type="entry name" value="Actin-like ATPase domain"/>
    <property type="match status" value="2"/>
</dbReference>
<dbReference type="PROSITE" id="PS00933">
    <property type="entry name" value="FGGY_KINASES_1"/>
    <property type="match status" value="1"/>
</dbReference>
<dbReference type="InterPro" id="IPR018483">
    <property type="entry name" value="Carb_kinase_FGGY_CS"/>
</dbReference>
<dbReference type="InterPro" id="IPR000577">
    <property type="entry name" value="Carb_kinase_FGGY"/>
</dbReference>
<evidence type="ECO:0000259" key="4">
    <source>
        <dbReference type="Pfam" id="PF00370"/>
    </source>
</evidence>
<dbReference type="InterPro" id="IPR050406">
    <property type="entry name" value="FGGY_Carb_Kinase"/>
</dbReference>
<keyword evidence="2 6" id="KW-0808">Transferase</keyword>
<dbReference type="EMBL" id="JBBAXC010000008">
    <property type="protein sequence ID" value="MEI5907568.1"/>
    <property type="molecule type" value="Genomic_DNA"/>
</dbReference>
<keyword evidence="7" id="KW-1185">Reference proteome</keyword>